<evidence type="ECO:0000313" key="13">
    <source>
        <dbReference type="EMBL" id="CCH59335.1"/>
    </source>
</evidence>
<dbReference type="Pfam" id="PF05645">
    <property type="entry name" value="RNA_pol_Rpc82"/>
    <property type="match status" value="1"/>
</dbReference>
<dbReference type="InParanoid" id="I2GYY3"/>
<evidence type="ECO:0000259" key="10">
    <source>
        <dbReference type="Pfam" id="PF05645"/>
    </source>
</evidence>
<keyword evidence="4 8" id="KW-0240">DNA-directed RNA polymerase</keyword>
<dbReference type="Pfam" id="PF08221">
    <property type="entry name" value="HTH_9"/>
    <property type="match status" value="1"/>
</dbReference>
<protein>
    <recommendedName>
        <fullName evidence="3 8">DNA-directed RNA polymerase III subunit RPC3</fullName>
        <shortName evidence="8">RNA polymerase III subunit C3</shortName>
    </recommendedName>
</protein>
<comment type="subcellular location">
    <subcellularLocation>
        <location evidence="1 8">Nucleus</location>
    </subcellularLocation>
</comment>
<comment type="subunit">
    <text evidence="2 8">Component of the RNA polymerase III (Pol III) complex consisting of 17 subunits.</text>
</comment>
<dbReference type="PANTHER" id="PTHR12949:SF0">
    <property type="entry name" value="DNA-DIRECTED RNA POLYMERASE III SUBUNIT RPC3"/>
    <property type="match status" value="1"/>
</dbReference>
<dbReference type="GO" id="GO:0006386">
    <property type="term" value="P:termination of RNA polymerase III transcription"/>
    <property type="evidence" value="ECO:0007669"/>
    <property type="project" value="EnsemblFungi"/>
</dbReference>
<dbReference type="HOGENOM" id="CLU_010734_0_0_1"/>
<keyword evidence="5 8" id="KW-0804">Transcription</keyword>
<proteinExistence type="inferred from homology"/>
<dbReference type="Proteomes" id="UP000002866">
    <property type="component" value="Chromosome 2"/>
</dbReference>
<dbReference type="EMBL" id="HE806317">
    <property type="protein sequence ID" value="CCH59335.1"/>
    <property type="molecule type" value="Genomic_DNA"/>
</dbReference>
<dbReference type="InterPro" id="IPR008806">
    <property type="entry name" value="RNA_pol_III_Rpc82_C"/>
</dbReference>
<accession>I2GYY3</accession>
<evidence type="ECO:0000259" key="12">
    <source>
        <dbReference type="Pfam" id="PF22536"/>
    </source>
</evidence>
<evidence type="ECO:0000256" key="2">
    <source>
        <dbReference type="ARBA" id="ARBA00011206"/>
    </source>
</evidence>
<evidence type="ECO:0000256" key="1">
    <source>
        <dbReference type="ARBA" id="ARBA00004123"/>
    </source>
</evidence>
<evidence type="ECO:0000259" key="11">
    <source>
        <dbReference type="Pfam" id="PF08221"/>
    </source>
</evidence>
<evidence type="ECO:0000256" key="6">
    <source>
        <dbReference type="ARBA" id="ARBA00023242"/>
    </source>
</evidence>
<dbReference type="GO" id="GO:0042797">
    <property type="term" value="P:tRNA transcription by RNA polymerase III"/>
    <property type="evidence" value="ECO:0007669"/>
    <property type="project" value="EnsemblFungi"/>
</dbReference>
<dbReference type="KEGG" id="tbl:TBLA_0B05000"/>
<evidence type="ECO:0000256" key="3">
    <source>
        <dbReference type="ARBA" id="ARBA00016689"/>
    </source>
</evidence>
<sequence>MSSITESSQVNSLPNKTNDEEEDLFAVSSLEQRTVSPELFLYSELVNTHIGERAKLVIELLIDKGRLTVREIYDRLNQFRPKVIKSILVSLIQLRCVRYHTERDFKGKSNTYYYFNEEGPLLWLYSGLILEEIDLQFNSTIATQIVQNILSLGSLTPNDLQSITTNQKNITKSKLSTVLVKLVESGFLVRVSDLHYIPMNDFWNTLYQKEYASIPRNSPLSDLRKKAEAKNKAKVQFLTKLKEVYEFKDLITIDPRTSMRKIKDSIPLTFNLERFLKSRRSKQLVQLAKSRCGSYPSLIYNVALKITEQSSILTVDPLTKTGLLQELTEAEAMLADREQDESKSGMFNAMDIAKYLPKSIDLRNSLAFSIPSKNKRKRDNSEPKSVKKIKLKMGLPSLKFPRVTIQMNEHAHEDNGEMDGNEDQDLDDDIDLDMDDNDDDDDPHSISMVNSLLKMLANSEVPFLQESKPGVYYIPYTKLLPKLKSFVYDYLIASTLGPSAVRIRRCVIDNHLVTEKVINSKALMKESDIRSTVGELIKYNALEVQEVPRTNDRAAARSVFLFRFKEKHSYDFMKQNIAWNIANLLYKNYSLKQENSTLLTKANREDVKGREAELLLPSELNQLKMVNERELNVYARITRLLSLWEVYKFL</sequence>
<dbReference type="GeneID" id="14494674"/>
<dbReference type="PANTHER" id="PTHR12949">
    <property type="entry name" value="RNA POLYMERASE III DNA DIRECTED -RELATED"/>
    <property type="match status" value="1"/>
</dbReference>
<keyword evidence="6 8" id="KW-0539">Nucleus</keyword>
<dbReference type="RefSeq" id="XP_004178854.1">
    <property type="nucleotide sequence ID" value="XM_004178806.1"/>
</dbReference>
<dbReference type="InterPro" id="IPR039748">
    <property type="entry name" value="RPC3"/>
</dbReference>
<dbReference type="GO" id="GO:0003697">
    <property type="term" value="F:single-stranded DNA binding"/>
    <property type="evidence" value="ECO:0007669"/>
    <property type="project" value="UniProtKB-UniRule"/>
</dbReference>
<dbReference type="STRING" id="1071380.I2GYY3"/>
<feature type="domain" description="RNA polymerase III subunit RPC82-related helix-turn-helix" evidence="11">
    <location>
        <begin position="40"/>
        <end position="102"/>
    </location>
</feature>
<organism evidence="13 14">
    <name type="scientific">Henningerozyma blattae (strain ATCC 34711 / CBS 6284 / DSM 70876 / NBRC 10599 / NRRL Y-10934 / UCD 77-7)</name>
    <name type="common">Yeast</name>
    <name type="synonym">Tetrapisispora blattae</name>
    <dbReference type="NCBI Taxonomy" id="1071380"/>
    <lineage>
        <taxon>Eukaryota</taxon>
        <taxon>Fungi</taxon>
        <taxon>Dikarya</taxon>
        <taxon>Ascomycota</taxon>
        <taxon>Saccharomycotina</taxon>
        <taxon>Saccharomycetes</taxon>
        <taxon>Saccharomycetales</taxon>
        <taxon>Saccharomycetaceae</taxon>
        <taxon>Henningerozyma</taxon>
    </lineage>
</organism>
<reference evidence="13 14" key="1">
    <citation type="journal article" date="2011" name="Proc. Natl. Acad. Sci. U.S.A.">
        <title>Evolutionary erosion of yeast sex chromosomes by mating-type switching accidents.</title>
        <authorList>
            <person name="Gordon J.L."/>
            <person name="Armisen D."/>
            <person name="Proux-Wera E."/>
            <person name="Oheigeartaigh S.S."/>
            <person name="Byrne K.P."/>
            <person name="Wolfe K.H."/>
        </authorList>
    </citation>
    <scope>NUCLEOTIDE SEQUENCE [LARGE SCALE GENOMIC DNA]</scope>
    <source>
        <strain evidence="14">ATCC 34711 / CBS 6284 / DSM 70876 / NBRC 10599 / NRRL Y-10934 / UCD 77-7</strain>
    </source>
</reference>
<evidence type="ECO:0000256" key="7">
    <source>
        <dbReference type="ARBA" id="ARBA00025127"/>
    </source>
</evidence>
<dbReference type="OrthoDB" id="272392at2759"/>
<dbReference type="FunCoup" id="I2GYY3">
    <property type="interactions" value="550"/>
</dbReference>
<feature type="domain" description="RNA polymerase III Rpc82 C -terminal" evidence="10">
    <location>
        <begin position="178"/>
        <end position="483"/>
    </location>
</feature>
<name>I2GYY3_HENB6</name>
<dbReference type="AlphaFoldDB" id="I2GYY3"/>
<evidence type="ECO:0000256" key="5">
    <source>
        <dbReference type="ARBA" id="ARBA00023163"/>
    </source>
</evidence>
<evidence type="ECO:0000256" key="4">
    <source>
        <dbReference type="ARBA" id="ARBA00022478"/>
    </source>
</evidence>
<dbReference type="Gene3D" id="1.10.10.10">
    <property type="entry name" value="Winged helix-like DNA-binding domain superfamily/Winged helix DNA-binding domain"/>
    <property type="match status" value="2"/>
</dbReference>
<dbReference type="Pfam" id="PF22536">
    <property type="entry name" value="WHD_POLR3C"/>
    <property type="match status" value="1"/>
</dbReference>
<evidence type="ECO:0000256" key="9">
    <source>
        <dbReference type="SAM" id="MobiDB-lite"/>
    </source>
</evidence>
<gene>
    <name evidence="13" type="primary">TBLA0B05000</name>
    <name evidence="13" type="ORF">TBLA_0B05000</name>
</gene>
<keyword evidence="14" id="KW-1185">Reference proteome</keyword>
<dbReference type="InterPro" id="IPR013197">
    <property type="entry name" value="RNA_pol_III_RPC82-rel_HTH"/>
</dbReference>
<evidence type="ECO:0000256" key="8">
    <source>
        <dbReference type="RuleBase" id="RU367076"/>
    </source>
</evidence>
<dbReference type="OMA" id="KHRFVRH"/>
<comment type="similarity">
    <text evidence="8">Belongs to the RNA polymerase beta chain family.</text>
</comment>
<evidence type="ECO:0000313" key="14">
    <source>
        <dbReference type="Proteomes" id="UP000002866"/>
    </source>
</evidence>
<dbReference type="InterPro" id="IPR036388">
    <property type="entry name" value="WH-like_DNA-bd_sf"/>
</dbReference>
<dbReference type="GO" id="GO:0003899">
    <property type="term" value="F:DNA-directed RNA polymerase activity"/>
    <property type="evidence" value="ECO:0007669"/>
    <property type="project" value="EnsemblFungi"/>
</dbReference>
<dbReference type="eggNOG" id="KOG2587">
    <property type="taxonomic scope" value="Eukaryota"/>
</dbReference>
<feature type="domain" description="DNA-directed RNA polymerase III subunit RPC3 winged-helix" evidence="12">
    <location>
        <begin position="491"/>
        <end position="563"/>
    </location>
</feature>
<dbReference type="Pfam" id="PF20912">
    <property type="entry name" value="RPC3_helical"/>
    <property type="match status" value="1"/>
</dbReference>
<feature type="compositionally biased region" description="Acidic residues" evidence="9">
    <location>
        <begin position="416"/>
        <end position="442"/>
    </location>
</feature>
<dbReference type="GO" id="GO:0006384">
    <property type="term" value="P:transcription initiation at RNA polymerase III promoter"/>
    <property type="evidence" value="ECO:0007669"/>
    <property type="project" value="EnsemblFungi"/>
</dbReference>
<comment type="function">
    <text evidence="7 8">DNA-dependent RNA polymerase catalyzes the transcription of DNA into RNA using the four ribonucleoside triphosphates as substrates. Specific core component of RNA polymerase III which synthesizes small RNAs, such as 5S rRNA and tRNAs.</text>
</comment>
<dbReference type="InterPro" id="IPR055207">
    <property type="entry name" value="POLR3C_WHD"/>
</dbReference>
<feature type="region of interest" description="Disordered" evidence="9">
    <location>
        <begin position="412"/>
        <end position="444"/>
    </location>
</feature>
<dbReference type="GO" id="GO:0005666">
    <property type="term" value="C:RNA polymerase III complex"/>
    <property type="evidence" value="ECO:0007669"/>
    <property type="project" value="UniProtKB-UniRule"/>
</dbReference>